<keyword evidence="4" id="KW-1185">Reference proteome</keyword>
<protein>
    <submittedName>
        <fullName evidence="3">Uncharacterized protein</fullName>
    </submittedName>
</protein>
<reference evidence="3" key="2">
    <citation type="submission" date="2020-09" db="EMBL/GenBank/DDBJ databases">
        <authorList>
            <person name="Sun Q."/>
            <person name="Ohkuma M."/>
        </authorList>
    </citation>
    <scope>NUCLEOTIDE SEQUENCE</scope>
    <source>
        <strain evidence="3">JCM 4988</strain>
    </source>
</reference>
<evidence type="ECO:0000313" key="4">
    <source>
        <dbReference type="Proteomes" id="UP000630936"/>
    </source>
</evidence>
<dbReference type="AlphaFoldDB" id="A0A918QJ59"/>
<feature type="region of interest" description="Disordered" evidence="1">
    <location>
        <begin position="17"/>
        <end position="38"/>
    </location>
</feature>
<gene>
    <name evidence="3" type="ORF">GCM10010387_48010</name>
</gene>
<feature type="region of interest" description="Disordered" evidence="1">
    <location>
        <begin position="63"/>
        <end position="83"/>
    </location>
</feature>
<evidence type="ECO:0000256" key="1">
    <source>
        <dbReference type="SAM" id="MobiDB-lite"/>
    </source>
</evidence>
<evidence type="ECO:0000256" key="2">
    <source>
        <dbReference type="SAM" id="Phobius"/>
    </source>
</evidence>
<proteinExistence type="predicted"/>
<dbReference type="EMBL" id="BMWG01000017">
    <property type="protein sequence ID" value="GGZ48031.1"/>
    <property type="molecule type" value="Genomic_DNA"/>
</dbReference>
<reference evidence="3" key="1">
    <citation type="journal article" date="2014" name="Int. J. Syst. Evol. Microbiol.">
        <title>Complete genome sequence of Corynebacterium casei LMG S-19264T (=DSM 44701T), isolated from a smear-ripened cheese.</title>
        <authorList>
            <consortium name="US DOE Joint Genome Institute (JGI-PGF)"/>
            <person name="Walter F."/>
            <person name="Albersmeier A."/>
            <person name="Kalinowski J."/>
            <person name="Ruckert C."/>
        </authorList>
    </citation>
    <scope>NUCLEOTIDE SEQUENCE</scope>
    <source>
        <strain evidence="3">JCM 4988</strain>
    </source>
</reference>
<comment type="caution">
    <text evidence="3">The sequence shown here is derived from an EMBL/GenBank/DDBJ whole genome shotgun (WGS) entry which is preliminary data.</text>
</comment>
<keyword evidence="2" id="KW-0472">Membrane</keyword>
<accession>A0A918QJ59</accession>
<feature type="transmembrane region" description="Helical" evidence="2">
    <location>
        <begin position="44"/>
        <end position="62"/>
    </location>
</feature>
<feature type="compositionally biased region" description="Polar residues" evidence="1">
    <location>
        <begin position="67"/>
        <end position="83"/>
    </location>
</feature>
<keyword evidence="2" id="KW-0812">Transmembrane</keyword>
<organism evidence="3 4">
    <name type="scientific">Streptomyces inusitatus</name>
    <dbReference type="NCBI Taxonomy" id="68221"/>
    <lineage>
        <taxon>Bacteria</taxon>
        <taxon>Bacillati</taxon>
        <taxon>Actinomycetota</taxon>
        <taxon>Actinomycetes</taxon>
        <taxon>Kitasatosporales</taxon>
        <taxon>Streptomycetaceae</taxon>
        <taxon>Streptomyces</taxon>
    </lineage>
</organism>
<evidence type="ECO:0000313" key="3">
    <source>
        <dbReference type="EMBL" id="GGZ48031.1"/>
    </source>
</evidence>
<dbReference type="RefSeq" id="WP_190125271.1">
    <property type="nucleotide sequence ID" value="NZ_BMWG01000017.1"/>
</dbReference>
<name>A0A918QJ59_9ACTN</name>
<keyword evidence="2" id="KW-1133">Transmembrane helix</keyword>
<dbReference type="Proteomes" id="UP000630936">
    <property type="component" value="Unassembled WGS sequence"/>
</dbReference>
<sequence length="83" mass="8798">MFRRRETVPFSFVAAPEAEAESFRSNVAPPPRERPSASQLAGRALIGLTLAAGLAGALLFGLPAMESGQTPGNTQQSEATERR</sequence>